<dbReference type="SUPFAM" id="SSF55469">
    <property type="entry name" value="FMN-dependent nitroreductase-like"/>
    <property type="match status" value="1"/>
</dbReference>
<dbReference type="NCBIfam" id="NF003768">
    <property type="entry name" value="PRK05365.1"/>
    <property type="match status" value="1"/>
</dbReference>
<evidence type="ECO:0000259" key="5">
    <source>
        <dbReference type="Pfam" id="PF00881"/>
    </source>
</evidence>
<dbReference type="RefSeq" id="WP_345149733.1">
    <property type="nucleotide sequence ID" value="NZ_BAABEO010000009.1"/>
</dbReference>
<dbReference type="InterPro" id="IPR050461">
    <property type="entry name" value="Nitroreductase_HadB/RutE"/>
</dbReference>
<dbReference type="Gene3D" id="3.40.109.10">
    <property type="entry name" value="NADH Oxidase"/>
    <property type="match status" value="1"/>
</dbReference>
<evidence type="ECO:0000256" key="3">
    <source>
        <dbReference type="ARBA" id="ARBA00022857"/>
    </source>
</evidence>
<dbReference type="Pfam" id="PF00881">
    <property type="entry name" value="Nitroreductase"/>
    <property type="match status" value="1"/>
</dbReference>
<proteinExistence type="predicted"/>
<comment type="caution">
    <text evidence="6">The sequence shown here is derived from an EMBL/GenBank/DDBJ whole genome shotgun (WGS) entry which is preliminary data.</text>
</comment>
<keyword evidence="7" id="KW-1185">Reference proteome</keyword>
<dbReference type="PANTHER" id="PTHR43543:SF1">
    <property type="entry name" value="MALONIC SEMIALDEHYDE REDUCTASE RUTE-RELATED"/>
    <property type="match status" value="1"/>
</dbReference>
<dbReference type="EMBL" id="BAABEO010000009">
    <property type="protein sequence ID" value="GAA3677862.1"/>
    <property type="molecule type" value="Genomic_DNA"/>
</dbReference>
<sequence length="210" mass="23171">MTIDATEAQTALEDQLSVDREAADLLFLEARTANTFSAEPVSEETLAAIYELTKMGPTAMNNQPLRITWVQSPQARERLVAQMAEGNREKTRTAPAVAVLSYDTDWHEHFPTFFPHAPERKAMFDGNAERRAEVAKNNAWMQAGYFTMAVRAVGLHAGQMGGFNAAGVDEEFNAGTGWRAFLVVNVGTPGENPWFGRLPRLDAEVATRVL</sequence>
<dbReference type="Proteomes" id="UP001500752">
    <property type="component" value="Unassembled WGS sequence"/>
</dbReference>
<keyword evidence="4" id="KW-0560">Oxidoreductase</keyword>
<name>A0ABP7C2R6_9MICC</name>
<dbReference type="InterPro" id="IPR023936">
    <property type="entry name" value="RutE-like"/>
</dbReference>
<evidence type="ECO:0000256" key="4">
    <source>
        <dbReference type="ARBA" id="ARBA00023002"/>
    </source>
</evidence>
<evidence type="ECO:0000313" key="6">
    <source>
        <dbReference type="EMBL" id="GAA3677862.1"/>
    </source>
</evidence>
<dbReference type="InterPro" id="IPR000415">
    <property type="entry name" value="Nitroreductase-like"/>
</dbReference>
<protein>
    <submittedName>
        <fullName evidence="6">Malonic semialdehyde reductase</fullName>
    </submittedName>
</protein>
<organism evidence="6 7">
    <name type="scientific">Arthrobacter ginkgonis</name>
    <dbReference type="NCBI Taxonomy" id="1630594"/>
    <lineage>
        <taxon>Bacteria</taxon>
        <taxon>Bacillati</taxon>
        <taxon>Actinomycetota</taxon>
        <taxon>Actinomycetes</taxon>
        <taxon>Micrococcales</taxon>
        <taxon>Micrococcaceae</taxon>
        <taxon>Arthrobacter</taxon>
    </lineage>
</organism>
<feature type="domain" description="Nitroreductase" evidence="5">
    <location>
        <begin position="31"/>
        <end position="187"/>
    </location>
</feature>
<keyword evidence="2" id="KW-0288">FMN</keyword>
<evidence type="ECO:0000256" key="1">
    <source>
        <dbReference type="ARBA" id="ARBA00022630"/>
    </source>
</evidence>
<evidence type="ECO:0000256" key="2">
    <source>
        <dbReference type="ARBA" id="ARBA00022643"/>
    </source>
</evidence>
<keyword evidence="3" id="KW-0521">NADP</keyword>
<dbReference type="PANTHER" id="PTHR43543">
    <property type="entry name" value="MALONIC SEMIALDEHYDE REDUCTASE RUTE-RELATED"/>
    <property type="match status" value="1"/>
</dbReference>
<dbReference type="InterPro" id="IPR029479">
    <property type="entry name" value="Nitroreductase"/>
</dbReference>
<accession>A0ABP7C2R6</accession>
<reference evidence="7" key="1">
    <citation type="journal article" date="2019" name="Int. J. Syst. Evol. Microbiol.">
        <title>The Global Catalogue of Microorganisms (GCM) 10K type strain sequencing project: providing services to taxonomists for standard genome sequencing and annotation.</title>
        <authorList>
            <consortium name="The Broad Institute Genomics Platform"/>
            <consortium name="The Broad Institute Genome Sequencing Center for Infectious Disease"/>
            <person name="Wu L."/>
            <person name="Ma J."/>
        </authorList>
    </citation>
    <scope>NUCLEOTIDE SEQUENCE [LARGE SCALE GENOMIC DNA]</scope>
    <source>
        <strain evidence="7">JCM 30742</strain>
    </source>
</reference>
<dbReference type="CDD" id="cd02148">
    <property type="entry name" value="RutE-like"/>
    <property type="match status" value="1"/>
</dbReference>
<keyword evidence="1" id="KW-0285">Flavoprotein</keyword>
<evidence type="ECO:0000313" key="7">
    <source>
        <dbReference type="Proteomes" id="UP001500752"/>
    </source>
</evidence>
<gene>
    <name evidence="6" type="ORF">GCM10023081_15140</name>
</gene>